<name>A0A5C2H6W1_9BACT</name>
<dbReference type="SUPFAM" id="SSF58104">
    <property type="entry name" value="Methyl-accepting chemotaxis protein (MCP) signaling domain"/>
    <property type="match status" value="1"/>
</dbReference>
<dbReference type="Gene3D" id="1.20.120.1530">
    <property type="match status" value="1"/>
</dbReference>
<evidence type="ECO:0000256" key="1">
    <source>
        <dbReference type="ARBA" id="ARBA00022500"/>
    </source>
</evidence>
<dbReference type="KEGG" id="apai:APAC_1587"/>
<dbReference type="PROSITE" id="PS50111">
    <property type="entry name" value="CHEMOTAXIS_TRANSDUC_2"/>
    <property type="match status" value="1"/>
</dbReference>
<dbReference type="OrthoDB" id="5348498at2"/>
<dbReference type="GO" id="GO:0007165">
    <property type="term" value="P:signal transduction"/>
    <property type="evidence" value="ECO:0007669"/>
    <property type="project" value="InterPro"/>
</dbReference>
<dbReference type="GO" id="GO:0005886">
    <property type="term" value="C:plasma membrane"/>
    <property type="evidence" value="ECO:0007669"/>
    <property type="project" value="TreeGrafter"/>
</dbReference>
<dbReference type="Proteomes" id="UP000322726">
    <property type="component" value="Chromosome"/>
</dbReference>
<keyword evidence="4" id="KW-1185">Reference proteome</keyword>
<accession>A0A5C2H6W1</accession>
<dbReference type="Pfam" id="PF00015">
    <property type="entry name" value="MCPsignal"/>
    <property type="match status" value="1"/>
</dbReference>
<reference evidence="3" key="1">
    <citation type="submission" date="2019-09" db="EMBL/GenBank/DDBJ databases">
        <title>Complete genome sequencing of four Arcobacter species reveals a diverse suite of mobile elements.</title>
        <authorList>
            <person name="Miller W.G."/>
            <person name="Yee E."/>
            <person name="Bono J.L."/>
        </authorList>
    </citation>
    <scope>NUCLEOTIDE SEQUENCE [LARGE SCALE GENOMIC DNA]</scope>
    <source>
        <strain evidence="3">LMG 26638</strain>
    </source>
</reference>
<dbReference type="InterPro" id="IPR051310">
    <property type="entry name" value="MCP_chemotaxis"/>
</dbReference>
<dbReference type="AlphaFoldDB" id="A0A5C2H6W1"/>
<dbReference type="PANTHER" id="PTHR43531:SF11">
    <property type="entry name" value="METHYL-ACCEPTING CHEMOTAXIS PROTEIN 3"/>
    <property type="match status" value="1"/>
</dbReference>
<organism evidence="3 4">
    <name type="scientific">Malaciobacter pacificus</name>
    <dbReference type="NCBI Taxonomy" id="1080223"/>
    <lineage>
        <taxon>Bacteria</taxon>
        <taxon>Pseudomonadati</taxon>
        <taxon>Campylobacterota</taxon>
        <taxon>Epsilonproteobacteria</taxon>
        <taxon>Campylobacterales</taxon>
        <taxon>Arcobacteraceae</taxon>
        <taxon>Malaciobacter</taxon>
    </lineage>
</organism>
<dbReference type="EMBL" id="CP035928">
    <property type="protein sequence ID" value="QEP34687.1"/>
    <property type="molecule type" value="Genomic_DNA"/>
</dbReference>
<dbReference type="GO" id="GO:0006935">
    <property type="term" value="P:chemotaxis"/>
    <property type="evidence" value="ECO:0007669"/>
    <property type="project" value="UniProtKB-KW"/>
</dbReference>
<sequence length="639" mass="71009">MDFNLTIALTIARKMVLFGIVVFIILVVSSIVKYNHVSNAKNNFEIYAKKAMVGKFAVIEIEKELNYISRCTRDIMLGNEYNKNITKIENSRNEIIKHFDTLKQSVVNTPNEKKKIADTEISKNNTLAFIDDGFSKVKALENIDRTTEVLQKTYQNYKKDATPLANGSREALNKIKDVKTKGLEKRTKMLNEELDSLVTFMIVEFFVLVSLIFTYLFLLIKNISKSLEEFRTGLSSFFDFLNKKTDKVEYININSKDEFSQMAALINSEIDIVKKSLDEDKLLIDDASVVINRVKSGWYSQKIEVDTSDPTLNTLKEGINNMIDATKEHFLDVNKVLIEYSNYNYTNKLALNGIEKGGVFETLINSINNVRDTTNEMLKENRKNGLILNKSASQLLGNVNTLNKSSNDAAAKLEETAAALEEVTSGIKNSSTKIIEMSNITSLVTSSAENGETLANETTQSMDEINDKVTAINEAISVIDQIAFQTNILSLNAAVEAATAGEAGKGFAVVAQEVRNLASRSAEAAKEIKDLVEDATQKANNGKKISDTMIKGYESLNTNIKETIDLINDISLSFKEQEMGIVQINNAINSLDAQTQANASVAVQTNDIAKNTSEIALNIVSNTDSKEFEGKDEVTKQFS</sequence>
<gene>
    <name evidence="3" type="ORF">APAC_1587</name>
</gene>
<evidence type="ECO:0000256" key="2">
    <source>
        <dbReference type="ARBA" id="ARBA00029447"/>
    </source>
</evidence>
<evidence type="ECO:0000313" key="4">
    <source>
        <dbReference type="Proteomes" id="UP000322726"/>
    </source>
</evidence>
<dbReference type="PANTHER" id="PTHR43531">
    <property type="entry name" value="PROTEIN ICFG"/>
    <property type="match status" value="1"/>
</dbReference>
<dbReference type="InterPro" id="IPR004089">
    <property type="entry name" value="MCPsignal_dom"/>
</dbReference>
<dbReference type="Gene3D" id="1.10.287.950">
    <property type="entry name" value="Methyl-accepting chemotaxis protein"/>
    <property type="match status" value="1"/>
</dbReference>
<dbReference type="SMART" id="SM00283">
    <property type="entry name" value="MA"/>
    <property type="match status" value="1"/>
</dbReference>
<dbReference type="RefSeq" id="WP_130233622.1">
    <property type="nucleotide sequence ID" value="NZ_CP035928.1"/>
</dbReference>
<comment type="similarity">
    <text evidence="2">Belongs to the methyl-accepting chemotaxis (MCP) protein family.</text>
</comment>
<keyword evidence="1" id="KW-0145">Chemotaxis</keyword>
<protein>
    <submittedName>
        <fullName evidence="3">MCP-domain signal transduction protein</fullName>
    </submittedName>
</protein>
<proteinExistence type="inferred from homology"/>
<reference evidence="3" key="2">
    <citation type="submission" date="2019-09" db="EMBL/GenBank/DDBJ databases">
        <title>Taxonomic note: a critical rebuttal of the proposed division of the genus Arcobacter into six genera, emended descriptions of Arcobacter anaerophilus and the genus Arcobacter, and an assessment of genus-level boundaries for Epsilonproteobacteria using in silico genomic comparator tools.</title>
        <authorList>
            <person name="On S.L.W."/>
            <person name="Miller W.G."/>
            <person name="Biggs P."/>
            <person name="Cornelius A."/>
            <person name="Vandamme P."/>
        </authorList>
    </citation>
    <scope>NUCLEOTIDE SEQUENCE [LARGE SCALE GENOMIC DNA]</scope>
    <source>
        <strain evidence="3">LMG 26638</strain>
    </source>
</reference>
<dbReference type="GO" id="GO:0004888">
    <property type="term" value="F:transmembrane signaling receptor activity"/>
    <property type="evidence" value="ECO:0007669"/>
    <property type="project" value="InterPro"/>
</dbReference>
<dbReference type="PRINTS" id="PR00260">
    <property type="entry name" value="CHEMTRNSDUCR"/>
</dbReference>
<evidence type="ECO:0000313" key="3">
    <source>
        <dbReference type="EMBL" id="QEP34687.1"/>
    </source>
</evidence>
<dbReference type="InterPro" id="IPR004090">
    <property type="entry name" value="Chemotax_Me-accpt_rcpt"/>
</dbReference>